<dbReference type="Pfam" id="PF03795">
    <property type="entry name" value="YCII"/>
    <property type="match status" value="1"/>
</dbReference>
<dbReference type="STRING" id="1605367.AFM12_09670"/>
<dbReference type="RefSeq" id="WP_055147258.1">
    <property type="nucleotide sequence ID" value="NZ_JXSZ01000006.1"/>
</dbReference>
<accession>A0A0P7BVA5</accession>
<evidence type="ECO:0000259" key="2">
    <source>
        <dbReference type="Pfam" id="PF03795"/>
    </source>
</evidence>
<dbReference type="SUPFAM" id="SSF54909">
    <property type="entry name" value="Dimeric alpha+beta barrel"/>
    <property type="match status" value="1"/>
</dbReference>
<reference evidence="3 4" key="1">
    <citation type="submission" date="2015-07" db="EMBL/GenBank/DDBJ databases">
        <title>The draft genome sequence of Leadbetterella sp. JN14-9.</title>
        <authorList>
            <person name="Liu Y."/>
            <person name="Du J."/>
            <person name="Shao Z."/>
        </authorList>
    </citation>
    <scope>NUCLEOTIDE SEQUENCE [LARGE SCALE GENOMIC DNA]</scope>
    <source>
        <strain evidence="3 4">JN14-9</strain>
    </source>
</reference>
<keyword evidence="4" id="KW-1185">Reference proteome</keyword>
<dbReference type="InterPro" id="IPR051807">
    <property type="entry name" value="Sec-metab_biosynth-assoc"/>
</dbReference>
<protein>
    <recommendedName>
        <fullName evidence="2">YCII-related domain-containing protein</fullName>
    </recommendedName>
</protein>
<dbReference type="InterPro" id="IPR005545">
    <property type="entry name" value="YCII"/>
</dbReference>
<name>A0A0P7BVA5_9BACT</name>
<organism evidence="3 4">
    <name type="scientific">Jiulongibacter sediminis</name>
    <dbReference type="NCBI Taxonomy" id="1605367"/>
    <lineage>
        <taxon>Bacteria</taxon>
        <taxon>Pseudomonadati</taxon>
        <taxon>Bacteroidota</taxon>
        <taxon>Cytophagia</taxon>
        <taxon>Cytophagales</taxon>
        <taxon>Leadbetterellaceae</taxon>
        <taxon>Jiulongibacter</taxon>
    </lineage>
</organism>
<evidence type="ECO:0000313" key="3">
    <source>
        <dbReference type="EMBL" id="KPM48831.1"/>
    </source>
</evidence>
<dbReference type="Gene3D" id="3.30.70.1060">
    <property type="entry name" value="Dimeric alpha+beta barrel"/>
    <property type="match status" value="1"/>
</dbReference>
<dbReference type="OrthoDB" id="9797014at2"/>
<dbReference type="PANTHER" id="PTHR33606">
    <property type="entry name" value="PROTEIN YCII"/>
    <property type="match status" value="1"/>
</dbReference>
<feature type="domain" description="YCII-related" evidence="2">
    <location>
        <begin position="4"/>
        <end position="90"/>
    </location>
</feature>
<gene>
    <name evidence="3" type="ORF">AFM12_09670</name>
</gene>
<dbReference type="AlphaFoldDB" id="A0A0P7BVA5"/>
<dbReference type="PANTHER" id="PTHR33606:SF3">
    <property type="entry name" value="PROTEIN YCII"/>
    <property type="match status" value="1"/>
</dbReference>
<dbReference type="Proteomes" id="UP000050454">
    <property type="component" value="Unassembled WGS sequence"/>
</dbReference>
<dbReference type="InterPro" id="IPR011008">
    <property type="entry name" value="Dimeric_a/b-barrel"/>
</dbReference>
<proteinExistence type="inferred from homology"/>
<evidence type="ECO:0000313" key="4">
    <source>
        <dbReference type="Proteomes" id="UP000050454"/>
    </source>
</evidence>
<sequence>MPQYVITAHDFKDKNALKRRTEARPDHLEKAKELKDKGNFVKSAALLDENQNMNGSVMLMDFESEEELQQWLKSEPYILQKVWDKVDIAEAKIATL</sequence>
<comment type="caution">
    <text evidence="3">The sequence shown here is derived from an EMBL/GenBank/DDBJ whole genome shotgun (WGS) entry which is preliminary data.</text>
</comment>
<comment type="similarity">
    <text evidence="1">Belongs to the YciI family.</text>
</comment>
<evidence type="ECO:0000256" key="1">
    <source>
        <dbReference type="ARBA" id="ARBA00007689"/>
    </source>
</evidence>
<dbReference type="EMBL" id="LGTQ01000006">
    <property type="protein sequence ID" value="KPM48831.1"/>
    <property type="molecule type" value="Genomic_DNA"/>
</dbReference>